<dbReference type="STRING" id="234267.Acid_6048"/>
<feature type="modified residue" description="4-aspartylphosphate" evidence="2">
    <location>
        <position position="54"/>
    </location>
</feature>
<evidence type="ECO:0000313" key="4">
    <source>
        <dbReference type="EMBL" id="ABJ86983.1"/>
    </source>
</evidence>
<dbReference type="HOGENOM" id="CLU_000445_69_8_0"/>
<dbReference type="InterPro" id="IPR001789">
    <property type="entry name" value="Sig_transdc_resp-reg_receiver"/>
</dbReference>
<name>Q01TN7_SOLUE</name>
<evidence type="ECO:0000259" key="3">
    <source>
        <dbReference type="PROSITE" id="PS50110"/>
    </source>
</evidence>
<proteinExistence type="predicted"/>
<dbReference type="SMART" id="SM00448">
    <property type="entry name" value="REC"/>
    <property type="match status" value="1"/>
</dbReference>
<dbReference type="eggNOG" id="COG0784">
    <property type="taxonomic scope" value="Bacteria"/>
</dbReference>
<dbReference type="CDD" id="cd00156">
    <property type="entry name" value="REC"/>
    <property type="match status" value="1"/>
</dbReference>
<sequence length="122" mass="13320">MLPILIVDNNRQIRLLVNRLLSQHGFLVIEAHDGLSALAALRQAGGAVGALLTDIEMDGMNGIELAKTVVAEFPSIPILVMTASEISEDVLRSEVPTCALFVRKPFNTHYFVRSFKGLMVDS</sequence>
<accession>Q01TN7</accession>
<dbReference type="InterPro" id="IPR050595">
    <property type="entry name" value="Bact_response_regulator"/>
</dbReference>
<dbReference type="AlphaFoldDB" id="Q01TN7"/>
<dbReference type="OrthoDB" id="115359at2"/>
<dbReference type="PANTHER" id="PTHR44591">
    <property type="entry name" value="STRESS RESPONSE REGULATOR PROTEIN 1"/>
    <property type="match status" value="1"/>
</dbReference>
<evidence type="ECO:0000256" key="2">
    <source>
        <dbReference type="PROSITE-ProRule" id="PRU00169"/>
    </source>
</evidence>
<evidence type="ECO:0000256" key="1">
    <source>
        <dbReference type="ARBA" id="ARBA00022553"/>
    </source>
</evidence>
<dbReference type="GO" id="GO:0000160">
    <property type="term" value="P:phosphorelay signal transduction system"/>
    <property type="evidence" value="ECO:0007669"/>
    <property type="project" value="InterPro"/>
</dbReference>
<gene>
    <name evidence="4" type="ordered locus">Acid_6048</name>
</gene>
<dbReference type="Gene3D" id="3.40.50.2300">
    <property type="match status" value="1"/>
</dbReference>
<dbReference type="SUPFAM" id="SSF52172">
    <property type="entry name" value="CheY-like"/>
    <property type="match status" value="1"/>
</dbReference>
<dbReference type="EMBL" id="CP000473">
    <property type="protein sequence ID" value="ABJ86983.1"/>
    <property type="molecule type" value="Genomic_DNA"/>
</dbReference>
<dbReference type="PROSITE" id="PS50110">
    <property type="entry name" value="RESPONSE_REGULATORY"/>
    <property type="match status" value="1"/>
</dbReference>
<dbReference type="KEGG" id="sus:Acid_6048"/>
<reference evidence="4" key="1">
    <citation type="submission" date="2006-10" db="EMBL/GenBank/DDBJ databases">
        <title>Complete sequence of Solibacter usitatus Ellin6076.</title>
        <authorList>
            <consortium name="US DOE Joint Genome Institute"/>
            <person name="Copeland A."/>
            <person name="Lucas S."/>
            <person name="Lapidus A."/>
            <person name="Barry K."/>
            <person name="Detter J.C."/>
            <person name="Glavina del Rio T."/>
            <person name="Hammon N."/>
            <person name="Israni S."/>
            <person name="Dalin E."/>
            <person name="Tice H."/>
            <person name="Pitluck S."/>
            <person name="Thompson L.S."/>
            <person name="Brettin T."/>
            <person name="Bruce D."/>
            <person name="Han C."/>
            <person name="Tapia R."/>
            <person name="Gilna P."/>
            <person name="Schmutz J."/>
            <person name="Larimer F."/>
            <person name="Land M."/>
            <person name="Hauser L."/>
            <person name="Kyrpides N."/>
            <person name="Mikhailova N."/>
            <person name="Janssen P.H."/>
            <person name="Kuske C.R."/>
            <person name="Richardson P."/>
        </authorList>
    </citation>
    <scope>NUCLEOTIDE SEQUENCE</scope>
    <source>
        <strain evidence="4">Ellin6076</strain>
    </source>
</reference>
<protein>
    <submittedName>
        <fullName evidence="4">Response regulator receiver protein</fullName>
    </submittedName>
</protein>
<dbReference type="InParanoid" id="Q01TN7"/>
<feature type="domain" description="Response regulatory" evidence="3">
    <location>
        <begin position="3"/>
        <end position="119"/>
    </location>
</feature>
<organism evidence="4">
    <name type="scientific">Solibacter usitatus (strain Ellin6076)</name>
    <dbReference type="NCBI Taxonomy" id="234267"/>
    <lineage>
        <taxon>Bacteria</taxon>
        <taxon>Pseudomonadati</taxon>
        <taxon>Acidobacteriota</taxon>
        <taxon>Terriglobia</taxon>
        <taxon>Bryobacterales</taxon>
        <taxon>Solibacteraceae</taxon>
        <taxon>Candidatus Solibacter</taxon>
    </lineage>
</organism>
<dbReference type="InterPro" id="IPR011006">
    <property type="entry name" value="CheY-like_superfamily"/>
</dbReference>
<keyword evidence="1 2" id="KW-0597">Phosphoprotein</keyword>
<dbReference type="PANTHER" id="PTHR44591:SF21">
    <property type="entry name" value="TWO-COMPONENT RESPONSE REGULATOR"/>
    <property type="match status" value="1"/>
</dbReference>
<dbReference type="Pfam" id="PF00072">
    <property type="entry name" value="Response_reg"/>
    <property type="match status" value="1"/>
</dbReference>